<protein>
    <submittedName>
        <fullName evidence="1">Uncharacterized protein</fullName>
    </submittedName>
</protein>
<accession>A0A939FG64</accession>
<dbReference type="Proteomes" id="UP000664167">
    <property type="component" value="Unassembled WGS sequence"/>
</dbReference>
<keyword evidence="2" id="KW-1185">Reference proteome</keyword>
<gene>
    <name evidence="1" type="ORF">J0695_40550</name>
</gene>
<dbReference type="EMBL" id="JAFLRJ010001064">
    <property type="protein sequence ID" value="MBO0517972.1"/>
    <property type="molecule type" value="Genomic_DNA"/>
</dbReference>
<dbReference type="AlphaFoldDB" id="A0A939FG64"/>
<sequence>MEQIQQVLTEVMKIRGALGAAVVDYLSRVTLGVQGNGSDLDLYKVGEVDTDVIRAKLHALAVLGYPPGDLQDILVTLTDEFHLIHPLSQRAMQGVFIYLVLDRNSTALAVARARLREIEKAFDL</sequence>
<reference evidence="1" key="1">
    <citation type="submission" date="2021-03" db="EMBL/GenBank/DDBJ databases">
        <title>Streptomyces poriferae sp. nov., a novel marine sponge-derived Actinobacteria species with anti-MRSA activity.</title>
        <authorList>
            <person name="Sandoval-Powers M."/>
            <person name="Kralova S."/>
            <person name="Nguyen G.-S."/>
            <person name="Fawwal D."/>
            <person name="Degnes K."/>
            <person name="Klinkenberg G."/>
            <person name="Sletta H."/>
            <person name="Wentzel A."/>
            <person name="Liles M.R."/>
        </authorList>
    </citation>
    <scope>NUCLEOTIDE SEQUENCE</scope>
    <source>
        <strain evidence="1">DSM 41794</strain>
    </source>
</reference>
<dbReference type="RefSeq" id="WP_206969811.1">
    <property type="nucleotide sequence ID" value="NZ_BAAAJJ010000007.1"/>
</dbReference>
<organism evidence="1 2">
    <name type="scientific">Streptomyces beijiangensis</name>
    <dbReference type="NCBI Taxonomy" id="163361"/>
    <lineage>
        <taxon>Bacteria</taxon>
        <taxon>Bacillati</taxon>
        <taxon>Actinomycetota</taxon>
        <taxon>Actinomycetes</taxon>
        <taxon>Kitasatosporales</taxon>
        <taxon>Streptomycetaceae</taxon>
        <taxon>Streptomyces</taxon>
    </lineage>
</organism>
<evidence type="ECO:0000313" key="2">
    <source>
        <dbReference type="Proteomes" id="UP000664167"/>
    </source>
</evidence>
<comment type="caution">
    <text evidence="1">The sequence shown here is derived from an EMBL/GenBank/DDBJ whole genome shotgun (WGS) entry which is preliminary data.</text>
</comment>
<proteinExistence type="predicted"/>
<name>A0A939FG64_9ACTN</name>
<evidence type="ECO:0000313" key="1">
    <source>
        <dbReference type="EMBL" id="MBO0517972.1"/>
    </source>
</evidence>